<dbReference type="Proteomes" id="UP000198956">
    <property type="component" value="Unassembled WGS sequence"/>
</dbReference>
<dbReference type="GeneID" id="97140748"/>
<organism evidence="9 10">
    <name type="scientific">Aneurinibacillus thermoaerophilus</name>
    <dbReference type="NCBI Taxonomy" id="143495"/>
    <lineage>
        <taxon>Bacteria</taxon>
        <taxon>Bacillati</taxon>
        <taxon>Bacillota</taxon>
        <taxon>Bacilli</taxon>
        <taxon>Bacillales</taxon>
        <taxon>Paenibacillaceae</taxon>
        <taxon>Aneurinibacillus group</taxon>
        <taxon>Aneurinibacillus</taxon>
    </lineage>
</organism>
<dbReference type="PANTHER" id="PTHR12677:SF59">
    <property type="entry name" value="GOLGI APPARATUS MEMBRANE PROTEIN TVP38-RELATED"/>
    <property type="match status" value="1"/>
</dbReference>
<evidence type="ECO:0000313" key="11">
    <source>
        <dbReference type="Proteomes" id="UP000826616"/>
    </source>
</evidence>
<feature type="domain" description="VTT" evidence="7">
    <location>
        <begin position="63"/>
        <end position="181"/>
    </location>
</feature>
<reference evidence="8 11" key="2">
    <citation type="submission" date="2021-08" db="EMBL/GenBank/DDBJ databases">
        <title>Complete genome sequence of the strain Aneurinibacillus thermoaerophilus CCM 8960.</title>
        <authorList>
            <person name="Musilova J."/>
            <person name="Kourilova X."/>
            <person name="Pernicova I."/>
            <person name="Bezdicek M."/>
            <person name="Lengerova M."/>
            <person name="Obruca S."/>
            <person name="Sedlar K."/>
        </authorList>
    </citation>
    <scope>NUCLEOTIDE SEQUENCE [LARGE SCALE GENOMIC DNA]</scope>
    <source>
        <strain evidence="8 11">CCM 8960</strain>
    </source>
</reference>
<dbReference type="InterPro" id="IPR032816">
    <property type="entry name" value="VTT_dom"/>
</dbReference>
<evidence type="ECO:0000256" key="5">
    <source>
        <dbReference type="ARBA" id="ARBA00023136"/>
    </source>
</evidence>
<evidence type="ECO:0000313" key="9">
    <source>
        <dbReference type="EMBL" id="SDG97336.1"/>
    </source>
</evidence>
<dbReference type="AlphaFoldDB" id="A0A1G7YLW9"/>
<evidence type="ECO:0000313" key="8">
    <source>
        <dbReference type="EMBL" id="QYY43612.1"/>
    </source>
</evidence>
<evidence type="ECO:0000313" key="10">
    <source>
        <dbReference type="Proteomes" id="UP000198956"/>
    </source>
</evidence>
<sequence length="220" mass="24588">MKRLLLSAFFLIVTIYLVMQTEFGHLIRTGNLEQIAAYIQSYGWVAFFISIIAIVLQTFFPIVPFVLLAGANVVAFGLWPGFAISWVGAVLAALANFLLARYVGREWADRKWGHHSFAKNLNKYAETKGFIVILFARWVPVLPSSAVNTAAGISKVCFRTFLLATTLGKGPAVLFESVVGHYLVHWEQHKGKLLFIAFGLCLFMLGISYVKRKKKLTLLS</sequence>
<dbReference type="RefSeq" id="WP_057899545.1">
    <property type="nucleotide sequence ID" value="NZ_CP080764.1"/>
</dbReference>
<evidence type="ECO:0000256" key="1">
    <source>
        <dbReference type="ARBA" id="ARBA00004651"/>
    </source>
</evidence>
<keyword evidence="5 6" id="KW-0472">Membrane</keyword>
<dbReference type="PANTHER" id="PTHR12677">
    <property type="entry name" value="GOLGI APPARATUS MEMBRANE PROTEIN TVP38-RELATED"/>
    <property type="match status" value="1"/>
</dbReference>
<evidence type="ECO:0000259" key="7">
    <source>
        <dbReference type="Pfam" id="PF09335"/>
    </source>
</evidence>
<proteinExistence type="inferred from homology"/>
<comment type="similarity">
    <text evidence="6">Belongs to the TVP38/TMEM64 family.</text>
</comment>
<dbReference type="Pfam" id="PF09335">
    <property type="entry name" value="VTT_dom"/>
    <property type="match status" value="1"/>
</dbReference>
<feature type="transmembrane region" description="Helical" evidence="6">
    <location>
        <begin position="193"/>
        <end position="210"/>
    </location>
</feature>
<dbReference type="OrthoDB" id="9812980at2"/>
<dbReference type="GO" id="GO:0005886">
    <property type="term" value="C:plasma membrane"/>
    <property type="evidence" value="ECO:0007669"/>
    <property type="project" value="UniProtKB-SubCell"/>
</dbReference>
<evidence type="ECO:0000256" key="4">
    <source>
        <dbReference type="ARBA" id="ARBA00022989"/>
    </source>
</evidence>
<dbReference type="InterPro" id="IPR015414">
    <property type="entry name" value="TMEM64"/>
</dbReference>
<comment type="subcellular location">
    <subcellularLocation>
        <location evidence="1 6">Cell membrane</location>
        <topology evidence="1 6">Multi-pass membrane protein</topology>
    </subcellularLocation>
</comment>
<protein>
    <recommendedName>
        <fullName evidence="6">TVP38/TMEM64 family membrane protein</fullName>
    </recommendedName>
</protein>
<dbReference type="EMBL" id="FNDE01000007">
    <property type="protein sequence ID" value="SDG97336.1"/>
    <property type="molecule type" value="Genomic_DNA"/>
</dbReference>
<evidence type="ECO:0000256" key="2">
    <source>
        <dbReference type="ARBA" id="ARBA00022475"/>
    </source>
</evidence>
<dbReference type="EMBL" id="CP080764">
    <property type="protein sequence ID" value="QYY43612.1"/>
    <property type="molecule type" value="Genomic_DNA"/>
</dbReference>
<accession>A0A1G7YLW9</accession>
<dbReference type="Proteomes" id="UP000826616">
    <property type="component" value="Chromosome"/>
</dbReference>
<keyword evidence="4 6" id="KW-1133">Transmembrane helix</keyword>
<keyword evidence="11" id="KW-1185">Reference proteome</keyword>
<comment type="caution">
    <text evidence="6">Lacks conserved residue(s) required for the propagation of feature annotation.</text>
</comment>
<keyword evidence="2 6" id="KW-1003">Cell membrane</keyword>
<evidence type="ECO:0000256" key="6">
    <source>
        <dbReference type="RuleBase" id="RU366058"/>
    </source>
</evidence>
<keyword evidence="3 6" id="KW-0812">Transmembrane</keyword>
<evidence type="ECO:0000256" key="3">
    <source>
        <dbReference type="ARBA" id="ARBA00022692"/>
    </source>
</evidence>
<gene>
    <name evidence="8" type="ORF">K3F53_05150</name>
    <name evidence="9" type="ORF">SAMN04489735_100748</name>
</gene>
<reference evidence="9 10" key="1">
    <citation type="submission" date="2016-10" db="EMBL/GenBank/DDBJ databases">
        <authorList>
            <person name="de Groot N.N."/>
        </authorList>
    </citation>
    <scope>NUCLEOTIDE SEQUENCE [LARGE SCALE GENOMIC DNA]</scope>
    <source>
        <strain evidence="9 10">L 420-91</strain>
    </source>
</reference>
<feature type="transmembrane region" description="Helical" evidence="6">
    <location>
        <begin position="76"/>
        <end position="99"/>
    </location>
</feature>
<name>A0A1G7YLW9_ANETH</name>
<feature type="transmembrane region" description="Helical" evidence="6">
    <location>
        <begin position="44"/>
        <end position="69"/>
    </location>
</feature>